<name>A0AAE0HHN4_9PEZI</name>
<gene>
    <name evidence="2" type="ORF">B0H64DRAFT_475296</name>
</gene>
<keyword evidence="3" id="KW-1185">Reference proteome</keyword>
<feature type="compositionally biased region" description="Low complexity" evidence="1">
    <location>
        <begin position="87"/>
        <end position="100"/>
    </location>
</feature>
<sequence length="248" mass="28148">MVRPNPQRLAGSIPPTNYPVYIQVTSDEANGVVHVPTQAPARRKGQPPSQGLSKARRYEPYAHSYQQGHHSHRAAREADRRKRHGSATDGASAASQSGGSIVPRPTNTPHYAPRRQESFWFYYASAFVGELFKNHLHKGQDEFAEICLLQLVCRHSDRIGQFELWARRDALPRVRYLEIDERYRLYLTWNEDAVFDMEDAFENLFRCATETAEAMGLSAVKWSASKSLGQIVEDNLADVNIDIGNLYM</sequence>
<comment type="caution">
    <text evidence="2">The sequence shown here is derived from an EMBL/GenBank/DDBJ whole genome shotgun (WGS) entry which is preliminary data.</text>
</comment>
<evidence type="ECO:0000256" key="1">
    <source>
        <dbReference type="SAM" id="MobiDB-lite"/>
    </source>
</evidence>
<dbReference type="EMBL" id="JAUEPN010000004">
    <property type="protein sequence ID" value="KAK3296504.1"/>
    <property type="molecule type" value="Genomic_DNA"/>
</dbReference>
<dbReference type="AlphaFoldDB" id="A0AAE0HHN4"/>
<dbReference type="RefSeq" id="XP_062660018.1">
    <property type="nucleotide sequence ID" value="XM_062808093.1"/>
</dbReference>
<reference evidence="2" key="1">
    <citation type="journal article" date="2023" name="Mol. Phylogenet. Evol.">
        <title>Genome-scale phylogeny and comparative genomics of the fungal order Sordariales.</title>
        <authorList>
            <person name="Hensen N."/>
            <person name="Bonometti L."/>
            <person name="Westerberg I."/>
            <person name="Brannstrom I.O."/>
            <person name="Guillou S."/>
            <person name="Cros-Aarteil S."/>
            <person name="Calhoun S."/>
            <person name="Haridas S."/>
            <person name="Kuo A."/>
            <person name="Mondo S."/>
            <person name="Pangilinan J."/>
            <person name="Riley R."/>
            <person name="LaButti K."/>
            <person name="Andreopoulos B."/>
            <person name="Lipzen A."/>
            <person name="Chen C."/>
            <person name="Yan M."/>
            <person name="Daum C."/>
            <person name="Ng V."/>
            <person name="Clum A."/>
            <person name="Steindorff A."/>
            <person name="Ohm R.A."/>
            <person name="Martin F."/>
            <person name="Silar P."/>
            <person name="Natvig D.O."/>
            <person name="Lalanne C."/>
            <person name="Gautier V."/>
            <person name="Ament-Velasquez S.L."/>
            <person name="Kruys A."/>
            <person name="Hutchinson M.I."/>
            <person name="Powell A.J."/>
            <person name="Barry K."/>
            <person name="Miller A.N."/>
            <person name="Grigoriev I.V."/>
            <person name="Debuchy R."/>
            <person name="Gladieux P."/>
            <person name="Hiltunen Thoren M."/>
            <person name="Johannesson H."/>
        </authorList>
    </citation>
    <scope>NUCLEOTIDE SEQUENCE</scope>
    <source>
        <strain evidence="2">CBS 168.71</strain>
    </source>
</reference>
<protein>
    <submittedName>
        <fullName evidence="2">Uncharacterized protein</fullName>
    </submittedName>
</protein>
<reference evidence="2" key="2">
    <citation type="submission" date="2023-06" db="EMBL/GenBank/DDBJ databases">
        <authorList>
            <consortium name="Lawrence Berkeley National Laboratory"/>
            <person name="Haridas S."/>
            <person name="Hensen N."/>
            <person name="Bonometti L."/>
            <person name="Westerberg I."/>
            <person name="Brannstrom I.O."/>
            <person name="Guillou S."/>
            <person name="Cros-Aarteil S."/>
            <person name="Calhoun S."/>
            <person name="Kuo A."/>
            <person name="Mondo S."/>
            <person name="Pangilinan J."/>
            <person name="Riley R."/>
            <person name="Labutti K."/>
            <person name="Andreopoulos B."/>
            <person name="Lipzen A."/>
            <person name="Chen C."/>
            <person name="Yanf M."/>
            <person name="Daum C."/>
            <person name="Ng V."/>
            <person name="Clum A."/>
            <person name="Steindorff A."/>
            <person name="Ohm R."/>
            <person name="Martin F."/>
            <person name="Silar P."/>
            <person name="Natvig D."/>
            <person name="Lalanne C."/>
            <person name="Gautier V."/>
            <person name="Ament-Velasquez S.L."/>
            <person name="Kruys A."/>
            <person name="Hutchinson M.I."/>
            <person name="Powell A.J."/>
            <person name="Barry K."/>
            <person name="Miller A.N."/>
            <person name="Grigoriev I.V."/>
            <person name="Debuchy R."/>
            <person name="Gladieux P."/>
            <person name="Thoren M.H."/>
            <person name="Johannesson H."/>
        </authorList>
    </citation>
    <scope>NUCLEOTIDE SEQUENCE</scope>
    <source>
        <strain evidence="2">CBS 168.71</strain>
    </source>
</reference>
<organism evidence="2 3">
    <name type="scientific">Chaetomium fimeti</name>
    <dbReference type="NCBI Taxonomy" id="1854472"/>
    <lineage>
        <taxon>Eukaryota</taxon>
        <taxon>Fungi</taxon>
        <taxon>Dikarya</taxon>
        <taxon>Ascomycota</taxon>
        <taxon>Pezizomycotina</taxon>
        <taxon>Sordariomycetes</taxon>
        <taxon>Sordariomycetidae</taxon>
        <taxon>Sordariales</taxon>
        <taxon>Chaetomiaceae</taxon>
        <taxon>Chaetomium</taxon>
    </lineage>
</organism>
<proteinExistence type="predicted"/>
<dbReference type="Proteomes" id="UP001278766">
    <property type="component" value="Unassembled WGS sequence"/>
</dbReference>
<evidence type="ECO:0000313" key="2">
    <source>
        <dbReference type="EMBL" id="KAK3296504.1"/>
    </source>
</evidence>
<accession>A0AAE0HHN4</accession>
<feature type="region of interest" description="Disordered" evidence="1">
    <location>
        <begin position="31"/>
        <end position="109"/>
    </location>
</feature>
<evidence type="ECO:0000313" key="3">
    <source>
        <dbReference type="Proteomes" id="UP001278766"/>
    </source>
</evidence>
<dbReference type="GeneID" id="87845041"/>